<dbReference type="AlphaFoldDB" id="A0A451BRM5"/>
<organism evidence="1">
    <name type="scientific">Candidatus Kentrum sp. SD</name>
    <dbReference type="NCBI Taxonomy" id="2126332"/>
    <lineage>
        <taxon>Bacteria</taxon>
        <taxon>Pseudomonadati</taxon>
        <taxon>Pseudomonadota</taxon>
        <taxon>Gammaproteobacteria</taxon>
        <taxon>Candidatus Kentrum</taxon>
    </lineage>
</organism>
<gene>
    <name evidence="1" type="ORF">BECKSD772D_GA0070982_11751</name>
</gene>
<dbReference type="EMBL" id="CAADHB010000175">
    <property type="protein sequence ID" value="VFK80895.1"/>
    <property type="molecule type" value="Genomic_DNA"/>
</dbReference>
<protein>
    <submittedName>
        <fullName evidence="1">Uncharacterized protein</fullName>
    </submittedName>
</protein>
<sequence length="88" mass="10047">MKILNQWALPLIESSGFIILFPLRTACGQSVNFLRNVWITSLLSTLIHPLTTGRRESMEVIPRLFQQQLLLLKINNLLLEIVVVHLLG</sequence>
<reference evidence="1" key="1">
    <citation type="submission" date="2019-02" db="EMBL/GenBank/DDBJ databases">
        <authorList>
            <person name="Gruber-Vodicka R. H."/>
            <person name="Seah K. B. B."/>
        </authorList>
    </citation>
    <scope>NUCLEOTIDE SEQUENCE</scope>
    <source>
        <strain evidence="1">BECK_S127</strain>
    </source>
</reference>
<name>A0A451BRM5_9GAMM</name>
<evidence type="ECO:0000313" key="1">
    <source>
        <dbReference type="EMBL" id="VFK80895.1"/>
    </source>
</evidence>
<accession>A0A451BRM5</accession>
<proteinExistence type="predicted"/>